<dbReference type="Gene3D" id="1.10.150.50">
    <property type="entry name" value="Transcription Factor, Ets-1"/>
    <property type="match status" value="1"/>
</dbReference>
<proteinExistence type="predicted"/>
<dbReference type="AlphaFoldDB" id="A0AAP0CDJ0"/>
<dbReference type="Proteomes" id="UP001408789">
    <property type="component" value="Unassembled WGS sequence"/>
</dbReference>
<dbReference type="InterPro" id="IPR013761">
    <property type="entry name" value="SAM/pointed_sf"/>
</dbReference>
<dbReference type="EMBL" id="JBCNJP010000027">
    <property type="protein sequence ID" value="KAK9052112.1"/>
    <property type="molecule type" value="Genomic_DNA"/>
</dbReference>
<dbReference type="InterPro" id="IPR001660">
    <property type="entry name" value="SAM"/>
</dbReference>
<dbReference type="PANTHER" id="PTHR10627">
    <property type="entry name" value="SCP160"/>
    <property type="match status" value="1"/>
</dbReference>
<evidence type="ECO:0000256" key="1">
    <source>
        <dbReference type="ARBA" id="ARBA00022737"/>
    </source>
</evidence>
<feature type="compositionally biased region" description="Polar residues" evidence="2">
    <location>
        <begin position="309"/>
        <end position="321"/>
    </location>
</feature>
<reference evidence="4 5" key="1">
    <citation type="submission" date="2024-04" db="EMBL/GenBank/DDBJ databases">
        <title>The reference genome of an endangered Asteraceae, Deinandra increscens subsp. villosa, native to the Central Coast of California.</title>
        <authorList>
            <person name="Guilliams M."/>
            <person name="Hasenstab-Lehman K."/>
            <person name="Meyer R."/>
            <person name="Mcevoy S."/>
        </authorList>
    </citation>
    <scope>NUCLEOTIDE SEQUENCE [LARGE SCALE GENOMIC DNA]</scope>
    <source>
        <tissue evidence="4">Leaf</tissue>
    </source>
</reference>
<dbReference type="SUPFAM" id="SSF47769">
    <property type="entry name" value="SAM/Pointed domain"/>
    <property type="match status" value="1"/>
</dbReference>
<feature type="region of interest" description="Disordered" evidence="2">
    <location>
        <begin position="108"/>
        <end position="127"/>
    </location>
</feature>
<evidence type="ECO:0000259" key="3">
    <source>
        <dbReference type="PROSITE" id="PS50105"/>
    </source>
</evidence>
<organism evidence="4 5">
    <name type="scientific">Deinandra increscens subsp. villosa</name>
    <dbReference type="NCBI Taxonomy" id="3103831"/>
    <lineage>
        <taxon>Eukaryota</taxon>
        <taxon>Viridiplantae</taxon>
        <taxon>Streptophyta</taxon>
        <taxon>Embryophyta</taxon>
        <taxon>Tracheophyta</taxon>
        <taxon>Spermatophyta</taxon>
        <taxon>Magnoliopsida</taxon>
        <taxon>eudicotyledons</taxon>
        <taxon>Gunneridae</taxon>
        <taxon>Pentapetalae</taxon>
        <taxon>asterids</taxon>
        <taxon>campanulids</taxon>
        <taxon>Asterales</taxon>
        <taxon>Asteraceae</taxon>
        <taxon>Asteroideae</taxon>
        <taxon>Heliantheae alliance</taxon>
        <taxon>Madieae</taxon>
        <taxon>Madiinae</taxon>
        <taxon>Deinandra</taxon>
    </lineage>
</organism>
<evidence type="ECO:0000313" key="5">
    <source>
        <dbReference type="Proteomes" id="UP001408789"/>
    </source>
</evidence>
<feature type="compositionally biased region" description="Low complexity" evidence="2">
    <location>
        <begin position="330"/>
        <end position="344"/>
    </location>
</feature>
<comment type="caution">
    <text evidence="4">The sequence shown here is derived from an EMBL/GenBank/DDBJ whole genome shotgun (WGS) entry which is preliminary data.</text>
</comment>
<feature type="domain" description="SAM" evidence="3">
    <location>
        <begin position="413"/>
        <end position="457"/>
    </location>
</feature>
<protein>
    <recommendedName>
        <fullName evidence="3">SAM domain-containing protein</fullName>
    </recommendedName>
</protein>
<feature type="region of interest" description="Disordered" evidence="2">
    <location>
        <begin position="135"/>
        <end position="184"/>
    </location>
</feature>
<sequence length="480" mass="54527">MEDTSRSQVTITLGRSGQVVKRSGAVVDDEFLDPVPAAGIKRSVRDRLGGNGDTLHLDNKRFGFTPFLYLLKLIITYWWQRGVNGRLSSNASNGVDDTHLSKHDLRFKIMKKSGSQRNGKQKNVDLRDMLSLKARSSVTNHKDHQSLPEPGNGRQREQQLTPEQKDERRCMPEPQDGQWDPDEVAPRDDRRLIRAPIEVGSRDDRLLIREPVEVGPRDDRRLIRDPVEVGPRDDRRFIRTPVEVGPRDDRRIIRDPIELGPRDDRRLIRPPIEVGSRMHKLYDDRQPNLDLMDGSMPSRPTSTRTSRSLSQMDLSKTSFSLKPSDHISCPSSHKGLDSSSGLLLPPTPMEEPLRRPLMRAFHDPRTVPYPNRDIHEIPGPMATYFPIKPAISDGPTKPVGPLIASQLPTGGMAEYLTVETFLHSLGLDKYLISFKVEEVDMTTLSQMKEQDFKEMGIPMGPRKKIMLALALHARNRRQVQ</sequence>
<dbReference type="Pfam" id="PF00536">
    <property type="entry name" value="SAM_1"/>
    <property type="match status" value="1"/>
</dbReference>
<accession>A0AAP0CDJ0</accession>
<dbReference type="PROSITE" id="PS50105">
    <property type="entry name" value="SAM_DOMAIN"/>
    <property type="match status" value="1"/>
</dbReference>
<gene>
    <name evidence="4" type="ORF">SSX86_028740</name>
</gene>
<dbReference type="PANTHER" id="PTHR10627:SF74">
    <property type="entry name" value="OS08G0526500 PROTEIN"/>
    <property type="match status" value="1"/>
</dbReference>
<keyword evidence="1" id="KW-0677">Repeat</keyword>
<dbReference type="SMART" id="SM00454">
    <property type="entry name" value="SAM"/>
    <property type="match status" value="1"/>
</dbReference>
<evidence type="ECO:0000256" key="2">
    <source>
        <dbReference type="SAM" id="MobiDB-lite"/>
    </source>
</evidence>
<feature type="region of interest" description="Disordered" evidence="2">
    <location>
        <begin position="286"/>
        <end position="351"/>
    </location>
</feature>
<evidence type="ECO:0000313" key="4">
    <source>
        <dbReference type="EMBL" id="KAK9052112.1"/>
    </source>
</evidence>
<feature type="compositionally biased region" description="Low complexity" evidence="2">
    <location>
        <begin position="297"/>
        <end position="308"/>
    </location>
</feature>
<name>A0AAP0CDJ0_9ASTR</name>
<keyword evidence="5" id="KW-1185">Reference proteome</keyword>